<accession>A0ABM0LYE2</accession>
<protein>
    <submittedName>
        <fullName evidence="9">Cysteine and tyrosine-rich protein 1-like</fullName>
    </submittedName>
</protein>
<dbReference type="InterPro" id="IPR026910">
    <property type="entry name" value="Shisa"/>
</dbReference>
<name>A0ABM0LYE2_SACKO</name>
<evidence type="ECO:0000256" key="1">
    <source>
        <dbReference type="ARBA" id="ARBA00004370"/>
    </source>
</evidence>
<feature type="transmembrane region" description="Helical" evidence="5">
    <location>
        <begin position="95"/>
        <end position="125"/>
    </location>
</feature>
<dbReference type="RefSeq" id="XP_006812783.1">
    <property type="nucleotide sequence ID" value="XM_006812720.1"/>
</dbReference>
<evidence type="ECO:0000313" key="9">
    <source>
        <dbReference type="RefSeq" id="XP_006812783.1"/>
    </source>
</evidence>
<evidence type="ECO:0000256" key="5">
    <source>
        <dbReference type="SAM" id="Phobius"/>
    </source>
</evidence>
<evidence type="ECO:0000256" key="3">
    <source>
        <dbReference type="ARBA" id="ARBA00022989"/>
    </source>
</evidence>
<keyword evidence="8" id="KW-1185">Reference proteome</keyword>
<feature type="domain" description="Shisa N-terminal" evidence="7">
    <location>
        <begin position="25"/>
        <end position="75"/>
    </location>
</feature>
<keyword evidence="2 5" id="KW-0812">Transmembrane</keyword>
<feature type="signal peptide" evidence="6">
    <location>
        <begin position="1"/>
        <end position="24"/>
    </location>
</feature>
<proteinExistence type="predicted"/>
<dbReference type="InterPro" id="IPR053891">
    <property type="entry name" value="Shisa_N"/>
</dbReference>
<reference evidence="9" key="1">
    <citation type="submission" date="2025-08" db="UniProtKB">
        <authorList>
            <consortium name="RefSeq"/>
        </authorList>
    </citation>
    <scope>IDENTIFICATION</scope>
    <source>
        <tissue evidence="9">Testes</tissue>
    </source>
</reference>
<keyword evidence="3 5" id="KW-1133">Transmembrane helix</keyword>
<evidence type="ECO:0000256" key="6">
    <source>
        <dbReference type="SAM" id="SignalP"/>
    </source>
</evidence>
<keyword evidence="6" id="KW-0732">Signal</keyword>
<evidence type="ECO:0000256" key="4">
    <source>
        <dbReference type="ARBA" id="ARBA00023136"/>
    </source>
</evidence>
<evidence type="ECO:0000313" key="8">
    <source>
        <dbReference type="Proteomes" id="UP000694865"/>
    </source>
</evidence>
<dbReference type="Pfam" id="PF13908">
    <property type="entry name" value="Shisa_N"/>
    <property type="match status" value="1"/>
</dbReference>
<dbReference type="Proteomes" id="UP000694865">
    <property type="component" value="Unplaced"/>
</dbReference>
<feature type="chain" id="PRO_5046846194" evidence="6">
    <location>
        <begin position="25"/>
        <end position="179"/>
    </location>
</feature>
<gene>
    <name evidence="9" type="primary">LOC102807677</name>
</gene>
<dbReference type="GeneID" id="102807677"/>
<keyword evidence="4 5" id="KW-0472">Membrane</keyword>
<evidence type="ECO:0000256" key="2">
    <source>
        <dbReference type="ARBA" id="ARBA00022692"/>
    </source>
</evidence>
<dbReference type="PANTHER" id="PTHR31395:SF23">
    <property type="entry name" value="GEO05642P1"/>
    <property type="match status" value="1"/>
</dbReference>
<organism evidence="8 9">
    <name type="scientific">Saccoglossus kowalevskii</name>
    <name type="common">Acorn worm</name>
    <dbReference type="NCBI Taxonomy" id="10224"/>
    <lineage>
        <taxon>Eukaryota</taxon>
        <taxon>Metazoa</taxon>
        <taxon>Hemichordata</taxon>
        <taxon>Enteropneusta</taxon>
        <taxon>Harrimaniidae</taxon>
        <taxon>Saccoglossus</taxon>
    </lineage>
</organism>
<dbReference type="PANTHER" id="PTHR31395">
    <property type="entry name" value="SHISA"/>
    <property type="match status" value="1"/>
</dbReference>
<sequence>METLGLLLSLTFCCLALTVTEVKSDYCYGYYDSDGNYTEGFYCPKTVNSSSEAGYNSSSKTYCCQSSTDKYCCDYDDWLSDGVSDVVICGTSVDYIGIGIVVVVVAVLITIGAIAGIIACVCCCIKKRSNNSTRAHVIHTQPYLQPQGALWTAESPPVYGVQPTFTEPPPPPYDTLYGK</sequence>
<comment type="subcellular location">
    <subcellularLocation>
        <location evidence="1">Membrane</location>
    </subcellularLocation>
</comment>
<evidence type="ECO:0000259" key="7">
    <source>
        <dbReference type="Pfam" id="PF13908"/>
    </source>
</evidence>